<reference evidence="1" key="1">
    <citation type="journal article" date="2020" name="mSystems">
        <title>Genome- and Community-Level Interaction Insights into Carbon Utilization and Element Cycling Functions of Hydrothermarchaeota in Hydrothermal Sediment.</title>
        <authorList>
            <person name="Zhou Z."/>
            <person name="Liu Y."/>
            <person name="Xu W."/>
            <person name="Pan J."/>
            <person name="Luo Z.H."/>
            <person name="Li M."/>
        </authorList>
    </citation>
    <scope>NUCLEOTIDE SEQUENCE [LARGE SCALE GENOMIC DNA]</scope>
    <source>
        <strain evidence="1">HyVt-493</strain>
    </source>
</reference>
<organism evidence="1">
    <name type="scientific">Leucothrix mucor</name>
    <dbReference type="NCBI Taxonomy" id="45248"/>
    <lineage>
        <taxon>Bacteria</taxon>
        <taxon>Pseudomonadati</taxon>
        <taxon>Pseudomonadota</taxon>
        <taxon>Gammaproteobacteria</taxon>
        <taxon>Thiotrichales</taxon>
        <taxon>Thiotrichaceae</taxon>
        <taxon>Leucothrix</taxon>
    </lineage>
</organism>
<name>A0A7V2SY92_LEUMU</name>
<comment type="caution">
    <text evidence="1">The sequence shown here is derived from an EMBL/GenBank/DDBJ whole genome shotgun (WGS) entry which is preliminary data.</text>
</comment>
<dbReference type="AlphaFoldDB" id="A0A7V2SY92"/>
<dbReference type="Proteomes" id="UP000885750">
    <property type="component" value="Unassembled WGS sequence"/>
</dbReference>
<protein>
    <submittedName>
        <fullName evidence="1">Uncharacterized protein</fullName>
    </submittedName>
</protein>
<dbReference type="EMBL" id="DRMS01000094">
    <property type="protein sequence ID" value="HFC91650.1"/>
    <property type="molecule type" value="Genomic_DNA"/>
</dbReference>
<accession>A0A7V2SY92</accession>
<sequence>MDTAKPRVTTSKDQDVTIVGLYNKEQHKHYFIVPGYNTHAHVLMKPLDQAGHLRSMTLEEGAQLYLPLTKK</sequence>
<evidence type="ECO:0000313" key="1">
    <source>
        <dbReference type="EMBL" id="HFC91650.1"/>
    </source>
</evidence>
<gene>
    <name evidence="1" type="ORF">ENJ51_02420</name>
</gene>
<proteinExistence type="predicted"/>